<gene>
    <name evidence="7" type="ORF">TBIB3V08_LOCUS4252</name>
</gene>
<dbReference type="PANTHER" id="PTHR10742:SF416">
    <property type="entry name" value="SPERMINE OXIDASE"/>
    <property type="match status" value="1"/>
</dbReference>
<dbReference type="PRINTS" id="PR00757">
    <property type="entry name" value="AMINEOXDASEF"/>
</dbReference>
<evidence type="ECO:0000256" key="2">
    <source>
        <dbReference type="ARBA" id="ARBA00023002"/>
    </source>
</evidence>
<proteinExistence type="inferred from homology"/>
<evidence type="ECO:0000259" key="6">
    <source>
        <dbReference type="Pfam" id="PF01593"/>
    </source>
</evidence>
<dbReference type="AlphaFoldDB" id="A0A7R9EUR4"/>
<dbReference type="PANTHER" id="PTHR10742">
    <property type="entry name" value="FLAVIN MONOAMINE OXIDASE"/>
    <property type="match status" value="1"/>
</dbReference>
<dbReference type="Gene3D" id="3.50.50.60">
    <property type="entry name" value="FAD/NAD(P)-binding domain"/>
    <property type="match status" value="1"/>
</dbReference>
<dbReference type="GO" id="GO:0008131">
    <property type="term" value="F:primary methylamine oxidase activity"/>
    <property type="evidence" value="ECO:0007669"/>
    <property type="project" value="UniProtKB-ARBA"/>
</dbReference>
<reference evidence="7" key="1">
    <citation type="submission" date="2020-11" db="EMBL/GenBank/DDBJ databases">
        <authorList>
            <person name="Tran Van P."/>
        </authorList>
    </citation>
    <scope>NUCLEOTIDE SEQUENCE</scope>
</reference>
<dbReference type="GO" id="GO:0046592">
    <property type="term" value="F:polyamine oxidase activity"/>
    <property type="evidence" value="ECO:0007669"/>
    <property type="project" value="TreeGrafter"/>
</dbReference>
<feature type="domain" description="Amine oxidase" evidence="6">
    <location>
        <begin position="190"/>
        <end position="638"/>
    </location>
</feature>
<dbReference type="Pfam" id="PF01593">
    <property type="entry name" value="Amino_oxidase"/>
    <property type="match status" value="1"/>
</dbReference>
<dbReference type="InterPro" id="IPR002937">
    <property type="entry name" value="Amino_oxidase"/>
</dbReference>
<evidence type="ECO:0000256" key="3">
    <source>
        <dbReference type="PIRSR" id="PIRSR601613-1"/>
    </source>
</evidence>
<keyword evidence="4" id="KW-0274">FAD</keyword>
<keyword evidence="4" id="KW-0285">Flavoprotein</keyword>
<sequence>MHPDKNSNLDLPVDSTKVLCESNPIDHSSTTAPIRQFVQVNFLVHPNHRPSGIVVSEAGYEPRGSRVRFPAGTMGFLTERGTIVTVTRISRIRMRPPQTSLVHSQTPSSGVFVARVFGCRYNWLQFVSSRMVPVTIKKGQERHLGRGEPPESHSCHSSSHANKKKDLVVQPGSLEPCVAEPRVVIVGGGIAGLAAASRLANSNFQNFTILESSERPGGRIHSCWLADSGAELGASWIYGGCAANPVFGLATQEGLLRLPLNRIEGSHGFFYSSEGRAVDVTLSVRASKAFHLAEKAAFNLHTLQKNSNQHWSMQDFMSMQADQELLRFQENERADASKVITALANDLRCRIGDDLSLVSAGQFGSFVSIPGGKIRVPLGYVGVLASLIRNIPDCSLRYCMPVQTIHWNATGATGQRACVSCANGEEISCDYVIFTSSLGVLKDQAAELFSPPLPEEKINAIKKLGFGTVNKIFMEYNRPFWHPKDGFIRLGWSPEQLEDRSEWVKGICTIEPSPGSKKVLCASLGGPEAVSMEKCSDEEVAETITRVLRRFTGNTLIPFPNNLMRSSWAMDPKFRGSLSYLGLESTPSHMVDLGIPVPVGGGSLAPVILFAGEATHPEFYATTHGALMSGIREADRIIQLTNQYKGPPQPREGIPI</sequence>
<dbReference type="SUPFAM" id="SSF51905">
    <property type="entry name" value="FAD/NAD(P)-binding domain"/>
    <property type="match status" value="1"/>
</dbReference>
<evidence type="ECO:0000256" key="4">
    <source>
        <dbReference type="RuleBase" id="RU362067"/>
    </source>
</evidence>
<protein>
    <recommendedName>
        <fullName evidence="4">Amine oxidase</fullName>
        <ecNumber evidence="4">1.4.3.-</ecNumber>
    </recommendedName>
</protein>
<feature type="compositionally biased region" description="Basic and acidic residues" evidence="5">
    <location>
        <begin position="140"/>
        <end position="154"/>
    </location>
</feature>
<dbReference type="EMBL" id="OD565446">
    <property type="protein sequence ID" value="CAD7441800.1"/>
    <property type="molecule type" value="Genomic_DNA"/>
</dbReference>
<feature type="binding site" evidence="3">
    <location>
        <position position="402"/>
    </location>
    <ligand>
        <name>FAD</name>
        <dbReference type="ChEBI" id="CHEBI:57692"/>
    </ligand>
</feature>
<comment type="similarity">
    <text evidence="4">Belongs to the flavin monoamine oxidase family.</text>
</comment>
<dbReference type="InterPro" id="IPR001613">
    <property type="entry name" value="Flavin_amine_oxidase"/>
</dbReference>
<dbReference type="InterPro" id="IPR050281">
    <property type="entry name" value="Flavin_monoamine_oxidase"/>
</dbReference>
<feature type="region of interest" description="Disordered" evidence="5">
    <location>
        <begin position="140"/>
        <end position="163"/>
    </location>
</feature>
<evidence type="ECO:0000256" key="5">
    <source>
        <dbReference type="SAM" id="MobiDB-lite"/>
    </source>
</evidence>
<dbReference type="EC" id="1.4.3.-" evidence="4"/>
<comment type="cofactor">
    <cofactor evidence="1 4">
        <name>FAD</name>
        <dbReference type="ChEBI" id="CHEBI:57692"/>
    </cofactor>
</comment>
<evidence type="ECO:0000256" key="1">
    <source>
        <dbReference type="ARBA" id="ARBA00001974"/>
    </source>
</evidence>
<name>A0A7R9EUR4_9NEOP</name>
<keyword evidence="2 4" id="KW-0560">Oxidoreductase</keyword>
<organism evidence="7">
    <name type="scientific">Timema bartmani</name>
    <dbReference type="NCBI Taxonomy" id="61472"/>
    <lineage>
        <taxon>Eukaryota</taxon>
        <taxon>Metazoa</taxon>
        <taxon>Ecdysozoa</taxon>
        <taxon>Arthropoda</taxon>
        <taxon>Hexapoda</taxon>
        <taxon>Insecta</taxon>
        <taxon>Pterygota</taxon>
        <taxon>Neoptera</taxon>
        <taxon>Polyneoptera</taxon>
        <taxon>Phasmatodea</taxon>
        <taxon>Timematodea</taxon>
        <taxon>Timematoidea</taxon>
        <taxon>Timematidae</taxon>
        <taxon>Timema</taxon>
    </lineage>
</organism>
<dbReference type="InterPro" id="IPR036188">
    <property type="entry name" value="FAD/NAD-bd_sf"/>
</dbReference>
<accession>A0A7R9EUR4</accession>
<dbReference type="SUPFAM" id="SSF54373">
    <property type="entry name" value="FAD-linked reductases, C-terminal domain"/>
    <property type="match status" value="1"/>
</dbReference>
<dbReference type="Gene3D" id="3.90.660.10">
    <property type="match status" value="1"/>
</dbReference>
<evidence type="ECO:0000313" key="7">
    <source>
        <dbReference type="EMBL" id="CAD7441800.1"/>
    </source>
</evidence>